<keyword evidence="3" id="KW-1185">Reference proteome</keyword>
<name>A0AAW2EPT7_9HYME</name>
<reference evidence="2 3" key="1">
    <citation type="submission" date="2023-03" db="EMBL/GenBank/DDBJ databases">
        <title>High recombination rates correlate with genetic variation in Cardiocondyla obscurior ants.</title>
        <authorList>
            <person name="Errbii M."/>
        </authorList>
    </citation>
    <scope>NUCLEOTIDE SEQUENCE [LARGE SCALE GENOMIC DNA]</scope>
    <source>
        <strain evidence="2">Alpha-2009</strain>
        <tissue evidence="2">Whole body</tissue>
    </source>
</reference>
<feature type="region of interest" description="Disordered" evidence="1">
    <location>
        <begin position="59"/>
        <end position="94"/>
    </location>
</feature>
<gene>
    <name evidence="2" type="ORF">PUN28_017281</name>
</gene>
<protein>
    <submittedName>
        <fullName evidence="2">Uncharacterized protein</fullName>
    </submittedName>
</protein>
<dbReference type="EMBL" id="JADYXP020000020">
    <property type="protein sequence ID" value="KAL0104434.1"/>
    <property type="molecule type" value="Genomic_DNA"/>
</dbReference>
<evidence type="ECO:0000313" key="3">
    <source>
        <dbReference type="Proteomes" id="UP001430953"/>
    </source>
</evidence>
<dbReference type="AlphaFoldDB" id="A0AAW2EPT7"/>
<evidence type="ECO:0000256" key="1">
    <source>
        <dbReference type="SAM" id="MobiDB-lite"/>
    </source>
</evidence>
<dbReference type="Proteomes" id="UP001430953">
    <property type="component" value="Unassembled WGS sequence"/>
</dbReference>
<evidence type="ECO:0000313" key="2">
    <source>
        <dbReference type="EMBL" id="KAL0104434.1"/>
    </source>
</evidence>
<proteinExistence type="predicted"/>
<comment type="caution">
    <text evidence="2">The sequence shown here is derived from an EMBL/GenBank/DDBJ whole genome shotgun (WGS) entry which is preliminary data.</text>
</comment>
<accession>A0AAW2EPT7</accession>
<organism evidence="2 3">
    <name type="scientific">Cardiocondyla obscurior</name>
    <dbReference type="NCBI Taxonomy" id="286306"/>
    <lineage>
        <taxon>Eukaryota</taxon>
        <taxon>Metazoa</taxon>
        <taxon>Ecdysozoa</taxon>
        <taxon>Arthropoda</taxon>
        <taxon>Hexapoda</taxon>
        <taxon>Insecta</taxon>
        <taxon>Pterygota</taxon>
        <taxon>Neoptera</taxon>
        <taxon>Endopterygota</taxon>
        <taxon>Hymenoptera</taxon>
        <taxon>Apocrita</taxon>
        <taxon>Aculeata</taxon>
        <taxon>Formicoidea</taxon>
        <taxon>Formicidae</taxon>
        <taxon>Myrmicinae</taxon>
        <taxon>Cardiocondyla</taxon>
    </lineage>
</organism>
<sequence>MTARRRFSPREHVAIMASHWGPLCRLHQTFSEKERSPCLPHCSTSIATVYHFPTIETAAGGKGEGGKRRSASAPVGFSRGGIFHLRQPPFEPRRPPPQDLLARYMPCDISQPDSIVARIRDRATVFTITKKEGNASGKTTRSSPEKTCIGLKVSNAPTPDRRISSRLSL</sequence>